<accession>A0A6J7XHJ8</accession>
<dbReference type="NCBIfam" id="TIGR01673">
    <property type="entry name" value="holin_LLH"/>
    <property type="match status" value="1"/>
</dbReference>
<dbReference type="Pfam" id="PF09682">
    <property type="entry name" value="Phage_holin_6_1"/>
    <property type="match status" value="1"/>
</dbReference>
<dbReference type="EMBL" id="LR797069">
    <property type="protein sequence ID" value="CAB4184548.1"/>
    <property type="molecule type" value="Genomic_DNA"/>
</dbReference>
<organism evidence="4">
    <name type="scientific">uncultured Caudovirales phage</name>
    <dbReference type="NCBI Taxonomy" id="2100421"/>
    <lineage>
        <taxon>Viruses</taxon>
        <taxon>Duplodnaviria</taxon>
        <taxon>Heunggongvirae</taxon>
        <taxon>Uroviricota</taxon>
        <taxon>Caudoviricetes</taxon>
        <taxon>Peduoviridae</taxon>
        <taxon>Maltschvirus</taxon>
        <taxon>Maltschvirus maltsch</taxon>
    </lineage>
</organism>
<dbReference type="EMBL" id="LR797428">
    <property type="protein sequence ID" value="CAB4215513.1"/>
    <property type="molecule type" value="Genomic_DNA"/>
</dbReference>
<evidence type="ECO:0000313" key="2">
    <source>
        <dbReference type="EMBL" id="CAB4184548.1"/>
    </source>
</evidence>
<evidence type="ECO:0000313" key="4">
    <source>
        <dbReference type="EMBL" id="CAB5230543.1"/>
    </source>
</evidence>
<proteinExistence type="predicted"/>
<dbReference type="EMBL" id="LR798419">
    <property type="protein sequence ID" value="CAB5230543.1"/>
    <property type="molecule type" value="Genomic_DNA"/>
</dbReference>
<sequence>MNPLISDLLNALIIGLVPVAIGALGYVGKQIVNYLQARMSTEQFAMVEAIARTAVRSVEQTLGTEEGEAKKAAALALVTAECLKRGFKLDNAAIGAAIEAAVYQERISTK</sequence>
<evidence type="ECO:0000313" key="3">
    <source>
        <dbReference type="EMBL" id="CAB4215513.1"/>
    </source>
</evidence>
<feature type="transmembrane region" description="Helical" evidence="1">
    <location>
        <begin position="12"/>
        <end position="32"/>
    </location>
</feature>
<keyword evidence="1" id="KW-0812">Transmembrane</keyword>
<name>A0A6J7XHJ8_9CAUD</name>
<keyword evidence="1" id="KW-0472">Membrane</keyword>
<keyword evidence="1" id="KW-1133">Transmembrane helix</keyword>
<evidence type="ECO:0000256" key="1">
    <source>
        <dbReference type="SAM" id="Phobius"/>
    </source>
</evidence>
<dbReference type="InterPro" id="IPR010026">
    <property type="entry name" value="Phage_holin_LL-H"/>
</dbReference>
<protein>
    <submittedName>
        <fullName evidence="4">Holin_LLH, phage holin, LL-H family</fullName>
    </submittedName>
</protein>
<reference evidence="4" key="1">
    <citation type="submission" date="2020-05" db="EMBL/GenBank/DDBJ databases">
        <authorList>
            <person name="Chiriac C."/>
            <person name="Salcher M."/>
            <person name="Ghai R."/>
            <person name="Kavagutti S V."/>
        </authorList>
    </citation>
    <scope>NUCLEOTIDE SEQUENCE</scope>
</reference>
<gene>
    <name evidence="2" type="ORF">UFOVP1126_27</name>
    <name evidence="3" type="ORF">UFOVP1485_27</name>
    <name evidence="4" type="ORF">UFOVP1573_32</name>
</gene>